<evidence type="ECO:0000256" key="1">
    <source>
        <dbReference type="SAM" id="MobiDB-lite"/>
    </source>
</evidence>
<organism evidence="2 3">
    <name type="scientific">Grifola frondosa</name>
    <name type="common">Maitake</name>
    <name type="synonym">Polyporus frondosus</name>
    <dbReference type="NCBI Taxonomy" id="5627"/>
    <lineage>
        <taxon>Eukaryota</taxon>
        <taxon>Fungi</taxon>
        <taxon>Dikarya</taxon>
        <taxon>Basidiomycota</taxon>
        <taxon>Agaricomycotina</taxon>
        <taxon>Agaricomycetes</taxon>
        <taxon>Polyporales</taxon>
        <taxon>Grifolaceae</taxon>
        <taxon>Grifola</taxon>
    </lineage>
</organism>
<dbReference type="AlphaFoldDB" id="A0A1C7LU92"/>
<feature type="region of interest" description="Disordered" evidence="1">
    <location>
        <begin position="307"/>
        <end position="330"/>
    </location>
</feature>
<keyword evidence="3" id="KW-1185">Reference proteome</keyword>
<evidence type="ECO:0000313" key="3">
    <source>
        <dbReference type="Proteomes" id="UP000092993"/>
    </source>
</evidence>
<comment type="caution">
    <text evidence="2">The sequence shown here is derived from an EMBL/GenBank/DDBJ whole genome shotgun (WGS) entry which is preliminary data.</text>
</comment>
<reference evidence="2 3" key="1">
    <citation type="submission" date="2016-03" db="EMBL/GenBank/DDBJ databases">
        <title>Whole genome sequencing of Grifola frondosa 9006-11.</title>
        <authorList>
            <person name="Min B."/>
            <person name="Park H."/>
            <person name="Kim J.-G."/>
            <person name="Cho H."/>
            <person name="Oh Y.-L."/>
            <person name="Kong W.-S."/>
            <person name="Choi I.-G."/>
        </authorList>
    </citation>
    <scope>NUCLEOTIDE SEQUENCE [LARGE SCALE GENOMIC DNA]</scope>
    <source>
        <strain evidence="2 3">9006-11</strain>
    </source>
</reference>
<accession>A0A1C7LU92</accession>
<feature type="compositionally biased region" description="Polar residues" evidence="1">
    <location>
        <begin position="448"/>
        <end position="464"/>
    </location>
</feature>
<dbReference type="OMA" id="MAVVDNC"/>
<protein>
    <submittedName>
        <fullName evidence="2">Uncharacterized protein</fullName>
    </submittedName>
</protein>
<gene>
    <name evidence="2" type="ORF">A0H81_11830</name>
</gene>
<feature type="region of interest" description="Disordered" evidence="1">
    <location>
        <begin position="429"/>
        <end position="464"/>
    </location>
</feature>
<name>A0A1C7LU92_GRIFR</name>
<dbReference type="EMBL" id="LUGG01000022">
    <property type="protein sequence ID" value="OBZ68323.1"/>
    <property type="molecule type" value="Genomic_DNA"/>
</dbReference>
<feature type="compositionally biased region" description="Pro residues" evidence="1">
    <location>
        <begin position="310"/>
        <end position="323"/>
    </location>
</feature>
<evidence type="ECO:0000313" key="2">
    <source>
        <dbReference type="EMBL" id="OBZ68323.1"/>
    </source>
</evidence>
<proteinExistence type="predicted"/>
<sequence>MAVVDNCCHVRNAIQREFPEISVVLDVWHFMMRYLICISGGTKNPKRAEVARDIVDAILKTTADKYNLAVYWSQEEQETRLIGAYEKWVRIGGVWTAAAEKTHADQLEHVRKGCLVRIRQDIPSDGSRIEGSHKGWNGLQRAFASGLEVMTALCHDFVLRRNVRITGNMDASTTPTCSFVKSTSGSHHIRLVDEIARFWNTLICLDNCKNTLNFQPLPQLPHVHSNEKFGLTISKSAASYHNLVEIKEEPLDDLLDLSSQDELDAETILRDINIDPTLLHHPLRVLVPQAHVRPGAHATGVVTAMSTSPMLPPDPHSSPPPSPLTSNGLSNASLALKDTIATSDQAAINQVSPEPSAARFVAASAGASNSEPINCDSESCGSHKTGCSESGVLSLEGVQSAGAPIRSSTTSASSTTETFNVTQALSVTKRKVSSGTRENSGKRARLSTVETESTNASTTITESHLISSSHTKKLRPLHSFFAMHKHHAAPGSHCDSAVQQLPSIQSSPADPNLLPVDTVNISGLTRSQQLFSISTGIDVRATSIGSGDEFFLFMDLRLKNRWISFLMTPRKWVTAADEYNVELAKCDKSKGRSTIGKTPRALMDKLSEIEPRVLGHVTSGNYASHESGDEAFWKKHCVLVPLVKPEDGGDRKRKTHTCTRCKMVMYPGPERSAANHKKSYCADGVRQKPKVVERTVNDVVHKVVEELPEYPQPVGLFTHGTHFHPKIFLAYVLDLYTRLVARNGSGSEKAMEDAAFTALLTKRLRVFPEEGLALFELFPSMKLGPVSADLVVERGGVKYLRVDYLSDTRDGESDGESPSDG</sequence>
<dbReference type="Proteomes" id="UP000092993">
    <property type="component" value="Unassembled WGS sequence"/>
</dbReference>
<dbReference type="OrthoDB" id="2803586at2759"/>